<keyword evidence="3" id="KW-1185">Reference proteome</keyword>
<dbReference type="EMBL" id="BMXG01000022">
    <property type="protein sequence ID" value="GHC09964.1"/>
    <property type="molecule type" value="Genomic_DNA"/>
</dbReference>
<proteinExistence type="predicted"/>
<evidence type="ECO:0000313" key="2">
    <source>
        <dbReference type="EMBL" id="GHC09964.1"/>
    </source>
</evidence>
<accession>A0A8J3GEL2</accession>
<reference evidence="2" key="2">
    <citation type="submission" date="2020-09" db="EMBL/GenBank/DDBJ databases">
        <authorList>
            <person name="Sun Q."/>
            <person name="Kim S."/>
        </authorList>
    </citation>
    <scope>NUCLEOTIDE SEQUENCE</scope>
    <source>
        <strain evidence="2">KCTC 12870</strain>
    </source>
</reference>
<keyword evidence="1" id="KW-0472">Membrane</keyword>
<dbReference type="AlphaFoldDB" id="A0A8J3GEL2"/>
<reference evidence="2" key="1">
    <citation type="journal article" date="2014" name="Int. J. Syst. Evol. Microbiol.">
        <title>Complete genome sequence of Corynebacterium casei LMG S-19264T (=DSM 44701T), isolated from a smear-ripened cheese.</title>
        <authorList>
            <consortium name="US DOE Joint Genome Institute (JGI-PGF)"/>
            <person name="Walter F."/>
            <person name="Albersmeier A."/>
            <person name="Kalinowski J."/>
            <person name="Ruckert C."/>
        </authorList>
    </citation>
    <scope>NUCLEOTIDE SEQUENCE</scope>
    <source>
        <strain evidence="2">KCTC 12870</strain>
    </source>
</reference>
<evidence type="ECO:0000256" key="1">
    <source>
        <dbReference type="SAM" id="Phobius"/>
    </source>
</evidence>
<name>A0A8J3GEL2_9BACT</name>
<sequence length="50" mass="5568">MNNQTTSNNSLTNQDNAARKRFCDSFGFYGVICLGFFAAFVAMLEYGGKF</sequence>
<comment type="caution">
    <text evidence="2">The sequence shown here is derived from an EMBL/GenBank/DDBJ whole genome shotgun (WGS) entry which is preliminary data.</text>
</comment>
<keyword evidence="1" id="KW-0812">Transmembrane</keyword>
<keyword evidence="1" id="KW-1133">Transmembrane helix</keyword>
<organism evidence="2 3">
    <name type="scientific">Cerasicoccus arenae</name>
    <dbReference type="NCBI Taxonomy" id="424488"/>
    <lineage>
        <taxon>Bacteria</taxon>
        <taxon>Pseudomonadati</taxon>
        <taxon>Verrucomicrobiota</taxon>
        <taxon>Opitutia</taxon>
        <taxon>Puniceicoccales</taxon>
        <taxon>Cerasicoccaceae</taxon>
        <taxon>Cerasicoccus</taxon>
    </lineage>
</organism>
<evidence type="ECO:0000313" key="3">
    <source>
        <dbReference type="Proteomes" id="UP000642829"/>
    </source>
</evidence>
<dbReference type="RefSeq" id="WP_189516563.1">
    <property type="nucleotide sequence ID" value="NZ_BMXG01000022.1"/>
</dbReference>
<gene>
    <name evidence="2" type="ORF">GCM10007047_29180</name>
</gene>
<protein>
    <submittedName>
        <fullName evidence="2">Uncharacterized protein</fullName>
    </submittedName>
</protein>
<feature type="transmembrane region" description="Helical" evidence="1">
    <location>
        <begin position="26"/>
        <end position="44"/>
    </location>
</feature>
<dbReference type="Proteomes" id="UP000642829">
    <property type="component" value="Unassembled WGS sequence"/>
</dbReference>